<reference evidence="1" key="1">
    <citation type="submission" date="2021-08" db="EMBL/GenBank/DDBJ databases">
        <title>Complete genome sequence of Pseudomonas phytophila.</title>
        <authorList>
            <person name="Weir B.S."/>
            <person name="Templeton M.D."/>
            <person name="Arshed S."/>
            <person name="Andersen M.T."/>
            <person name="Jayaraman J."/>
        </authorList>
    </citation>
    <scope>NUCLEOTIDE SEQUENCE</scope>
    <source>
        <strain evidence="1">ICMP 23753</strain>
    </source>
</reference>
<proteinExistence type="predicted"/>
<protein>
    <submittedName>
        <fullName evidence="1">Uncharacterized protein</fullName>
    </submittedName>
</protein>
<keyword evidence="2" id="KW-1185">Reference proteome</keyword>
<evidence type="ECO:0000313" key="2">
    <source>
        <dbReference type="Proteomes" id="UP001063228"/>
    </source>
</evidence>
<dbReference type="EMBL" id="CP081201">
    <property type="protein sequence ID" value="UXZ93892.1"/>
    <property type="molecule type" value="Genomic_DNA"/>
</dbReference>
<name>A0ABY6F7P5_9PSED</name>
<evidence type="ECO:0000313" key="1">
    <source>
        <dbReference type="EMBL" id="UXZ93892.1"/>
    </source>
</evidence>
<gene>
    <name evidence="1" type="ORF">K3169_16020</name>
</gene>
<accession>A0ABY6F7P5</accession>
<dbReference type="Proteomes" id="UP001063228">
    <property type="component" value="Chromosome"/>
</dbReference>
<sequence length="50" mass="5260">MGASTEEVSRLALKAVLATAMKQGLELDSLCEASIDWMLNDAAYGAEDVA</sequence>
<dbReference type="RefSeq" id="WP_231674595.1">
    <property type="nucleotide sequence ID" value="NZ_CP081201.1"/>
</dbReference>
<organism evidence="1 2">
    <name type="scientific">Pseudomonas phytophila</name>
    <dbReference type="NCBI Taxonomy" id="2867264"/>
    <lineage>
        <taxon>Bacteria</taxon>
        <taxon>Pseudomonadati</taxon>
        <taxon>Pseudomonadota</taxon>
        <taxon>Gammaproteobacteria</taxon>
        <taxon>Pseudomonadales</taxon>
        <taxon>Pseudomonadaceae</taxon>
        <taxon>Pseudomonas</taxon>
    </lineage>
</organism>